<reference evidence="3 4" key="1">
    <citation type="journal article" date="2018" name="Sci. Rep.">
        <title>Genomic signatures of local adaptation to the degree of environmental predictability in rotifers.</title>
        <authorList>
            <person name="Franch-Gras L."/>
            <person name="Hahn C."/>
            <person name="Garcia-Roger E.M."/>
            <person name="Carmona M.J."/>
            <person name="Serra M."/>
            <person name="Gomez A."/>
        </authorList>
    </citation>
    <scope>NUCLEOTIDE SEQUENCE [LARGE SCALE GENOMIC DNA]</scope>
    <source>
        <strain evidence="3">HYR1</strain>
    </source>
</reference>
<evidence type="ECO:0000313" key="4">
    <source>
        <dbReference type="Proteomes" id="UP000276133"/>
    </source>
</evidence>
<dbReference type="GO" id="GO:0036503">
    <property type="term" value="P:ERAD pathway"/>
    <property type="evidence" value="ECO:0007669"/>
    <property type="project" value="TreeGrafter"/>
</dbReference>
<dbReference type="STRING" id="10195.A0A3M7Q0N5"/>
<gene>
    <name evidence="3" type="ORF">BpHYR1_032863</name>
</gene>
<dbReference type="OrthoDB" id="429841at2759"/>
<evidence type="ECO:0000259" key="2">
    <source>
        <dbReference type="PROSITE" id="PS00028"/>
    </source>
</evidence>
<evidence type="ECO:0000256" key="1">
    <source>
        <dbReference type="SAM" id="MobiDB-lite"/>
    </source>
</evidence>
<sequence length="222" mass="25372">MLSPSSPPSIHSNYLVKKISLFDPSCRQILGSIIELVESQLETREEKKRQKIDYKFDESSINSLNLGDKITCSTCQCSFESRQEQIEHFRGDLHLYNLKQKIKGKPTVSIDEFENLSDISSISGSDTEEENIYESSSSSESEAEHKTVAKIYNQKNRPKFFFKLNDSTIISIYRSVLFSKKFTSDNQEDILAKIQNINQENKWCIILVAAGHFAAAVFKGYF</sequence>
<comment type="caution">
    <text evidence="3">The sequence shown here is derived from an EMBL/GenBank/DDBJ whole genome shotgun (WGS) entry which is preliminary data.</text>
</comment>
<dbReference type="PANTHER" id="PTHR16036:SF2">
    <property type="entry name" value="TRNA ENDONUCLEASE ANKZF1"/>
    <property type="match status" value="1"/>
</dbReference>
<dbReference type="InterPro" id="IPR047139">
    <property type="entry name" value="ANKZ1/VMS1"/>
</dbReference>
<dbReference type="AlphaFoldDB" id="A0A3M7Q0N5"/>
<dbReference type="Proteomes" id="UP000276133">
    <property type="component" value="Unassembled WGS sequence"/>
</dbReference>
<feature type="domain" description="C2H2-type" evidence="2">
    <location>
        <begin position="72"/>
        <end position="94"/>
    </location>
</feature>
<keyword evidence="4" id="KW-1185">Reference proteome</keyword>
<accession>A0A3M7Q0N5</accession>
<organism evidence="3 4">
    <name type="scientific">Brachionus plicatilis</name>
    <name type="common">Marine rotifer</name>
    <name type="synonym">Brachionus muelleri</name>
    <dbReference type="NCBI Taxonomy" id="10195"/>
    <lineage>
        <taxon>Eukaryota</taxon>
        <taxon>Metazoa</taxon>
        <taxon>Spiralia</taxon>
        <taxon>Gnathifera</taxon>
        <taxon>Rotifera</taxon>
        <taxon>Eurotatoria</taxon>
        <taxon>Monogononta</taxon>
        <taxon>Pseudotrocha</taxon>
        <taxon>Ploima</taxon>
        <taxon>Brachionidae</taxon>
        <taxon>Brachionus</taxon>
    </lineage>
</organism>
<dbReference type="PANTHER" id="PTHR16036">
    <property type="entry name" value="ANKYRIN REPEAT AND ZINC FINGER DOMAIN-CONTAINING PROTEIN 1"/>
    <property type="match status" value="1"/>
</dbReference>
<dbReference type="PROSITE" id="PS00028">
    <property type="entry name" value="ZINC_FINGER_C2H2_1"/>
    <property type="match status" value="1"/>
</dbReference>
<proteinExistence type="predicted"/>
<evidence type="ECO:0000313" key="3">
    <source>
        <dbReference type="EMBL" id="RNA05017.1"/>
    </source>
</evidence>
<protein>
    <submittedName>
        <fullName evidence="3">Ankyrin repeat and zinc finger domain-containing 1 isoform X1</fullName>
    </submittedName>
</protein>
<feature type="region of interest" description="Disordered" evidence="1">
    <location>
        <begin position="121"/>
        <end position="140"/>
    </location>
</feature>
<dbReference type="EMBL" id="REGN01007890">
    <property type="protein sequence ID" value="RNA05017.1"/>
    <property type="molecule type" value="Genomic_DNA"/>
</dbReference>
<name>A0A3M7Q0N5_BRAPC</name>
<dbReference type="InterPro" id="IPR013087">
    <property type="entry name" value="Znf_C2H2_type"/>
</dbReference>